<dbReference type="Gene3D" id="3.40.1580.10">
    <property type="entry name" value="SMI1/KNR4-like"/>
    <property type="match status" value="1"/>
</dbReference>
<dbReference type="RefSeq" id="WP_258386338.1">
    <property type="nucleotide sequence ID" value="NZ_CP091430.1"/>
</dbReference>
<feature type="domain" description="Knr4/Smi1-like" evidence="1">
    <location>
        <begin position="22"/>
        <end position="146"/>
    </location>
</feature>
<evidence type="ECO:0000313" key="2">
    <source>
        <dbReference type="EMBL" id="UVI30268.1"/>
    </source>
</evidence>
<reference evidence="2" key="1">
    <citation type="submission" date="2022-01" db="EMBL/GenBank/DDBJ databases">
        <title>Paenibacillus spongiae sp. nov., isolated from marine sponge.</title>
        <authorList>
            <person name="Li Z."/>
            <person name="Zhang M."/>
        </authorList>
    </citation>
    <scope>NUCLEOTIDE SEQUENCE</scope>
    <source>
        <strain evidence="2">PHS-Z3</strain>
    </source>
</reference>
<dbReference type="Pfam" id="PF14568">
    <property type="entry name" value="SUKH_6"/>
    <property type="match status" value="1"/>
</dbReference>
<name>A0ABY5SDA5_9BACL</name>
<gene>
    <name evidence="2" type="ORF">L1F29_33720</name>
</gene>
<evidence type="ECO:0000259" key="1">
    <source>
        <dbReference type="SMART" id="SM00860"/>
    </source>
</evidence>
<dbReference type="SUPFAM" id="SSF160631">
    <property type="entry name" value="SMI1/KNR4-like"/>
    <property type="match status" value="1"/>
</dbReference>
<dbReference type="SMART" id="SM00860">
    <property type="entry name" value="SMI1_KNR4"/>
    <property type="match status" value="1"/>
</dbReference>
<evidence type="ECO:0000313" key="3">
    <source>
        <dbReference type="Proteomes" id="UP001057877"/>
    </source>
</evidence>
<dbReference type="Proteomes" id="UP001057877">
    <property type="component" value="Chromosome"/>
</dbReference>
<keyword evidence="3" id="KW-1185">Reference proteome</keyword>
<organism evidence="2 3">
    <name type="scientific">Paenibacillus spongiae</name>
    <dbReference type="NCBI Taxonomy" id="2909671"/>
    <lineage>
        <taxon>Bacteria</taxon>
        <taxon>Bacillati</taxon>
        <taxon>Bacillota</taxon>
        <taxon>Bacilli</taxon>
        <taxon>Bacillales</taxon>
        <taxon>Paenibacillaceae</taxon>
        <taxon>Paenibacillus</taxon>
    </lineage>
</organism>
<sequence length="155" mass="18309">MHERLADKLKTTTAIKWFPGRGAEESWITEVEQELGFRLPPSYRWWLVHYGNARLGDGNILTISPPEHREYDDSDLLYIHRLNLAEEWWVSRFPHRLDLFVPDSDELYYFDTSSSDDQGEFPIMCYDLMNDLIDTYASTFAEFLERLIDERSGGH</sequence>
<dbReference type="EMBL" id="CP091430">
    <property type="protein sequence ID" value="UVI30268.1"/>
    <property type="molecule type" value="Genomic_DNA"/>
</dbReference>
<protein>
    <submittedName>
        <fullName evidence="2">SMI1/KNR4 family protein</fullName>
    </submittedName>
</protein>
<proteinExistence type="predicted"/>
<dbReference type="InterPro" id="IPR037883">
    <property type="entry name" value="Knr4/Smi1-like_sf"/>
</dbReference>
<accession>A0ABY5SDA5</accession>
<dbReference type="InterPro" id="IPR018958">
    <property type="entry name" value="Knr4/Smi1-like_dom"/>
</dbReference>